<accession>A0A8T2SYK2</accession>
<reference evidence="1" key="1">
    <citation type="submission" date="2021-08" db="EMBL/GenBank/DDBJ databases">
        <title>WGS assembly of Ceratopteris richardii.</title>
        <authorList>
            <person name="Marchant D.B."/>
            <person name="Chen G."/>
            <person name="Jenkins J."/>
            <person name="Shu S."/>
            <person name="Leebens-Mack J."/>
            <person name="Grimwood J."/>
            <person name="Schmutz J."/>
            <person name="Soltis P."/>
            <person name="Soltis D."/>
            <person name="Chen Z.-H."/>
        </authorList>
    </citation>
    <scope>NUCLEOTIDE SEQUENCE</scope>
    <source>
        <strain evidence="1">Whitten #5841</strain>
        <tissue evidence="1">Leaf</tissue>
    </source>
</reference>
<organism evidence="1 2">
    <name type="scientific">Ceratopteris richardii</name>
    <name type="common">Triangle waterfern</name>
    <dbReference type="NCBI Taxonomy" id="49495"/>
    <lineage>
        <taxon>Eukaryota</taxon>
        <taxon>Viridiplantae</taxon>
        <taxon>Streptophyta</taxon>
        <taxon>Embryophyta</taxon>
        <taxon>Tracheophyta</taxon>
        <taxon>Polypodiopsida</taxon>
        <taxon>Polypodiidae</taxon>
        <taxon>Polypodiales</taxon>
        <taxon>Pteridineae</taxon>
        <taxon>Pteridaceae</taxon>
        <taxon>Parkerioideae</taxon>
        <taxon>Ceratopteris</taxon>
    </lineage>
</organism>
<dbReference type="Proteomes" id="UP000825935">
    <property type="component" value="Chromosome 17"/>
</dbReference>
<dbReference type="AlphaFoldDB" id="A0A8T2SYK2"/>
<evidence type="ECO:0000313" key="1">
    <source>
        <dbReference type="EMBL" id="KAH7373465.1"/>
    </source>
</evidence>
<comment type="caution">
    <text evidence="1">The sequence shown here is derived from an EMBL/GenBank/DDBJ whole genome shotgun (WGS) entry which is preliminary data.</text>
</comment>
<evidence type="ECO:0000313" key="2">
    <source>
        <dbReference type="Proteomes" id="UP000825935"/>
    </source>
</evidence>
<name>A0A8T2SYK2_CERRI</name>
<protein>
    <submittedName>
        <fullName evidence="1">Uncharacterized protein</fullName>
    </submittedName>
</protein>
<keyword evidence="2" id="KW-1185">Reference proteome</keyword>
<dbReference type="EMBL" id="CM035422">
    <property type="protein sequence ID" value="KAH7373465.1"/>
    <property type="molecule type" value="Genomic_DNA"/>
</dbReference>
<gene>
    <name evidence="1" type="ORF">KP509_17G057900</name>
</gene>
<sequence>MVKSGMFLKANRLRDEVREIWTREGQTEKLSEAEEKGELKRSGCKFVTNGSCGLLPILRFSSIVM</sequence>
<proteinExistence type="predicted"/>